<dbReference type="GeneID" id="2910117"/>
<gene>
    <name evidence="3" type="ORF">B0I71DRAFT_128282</name>
    <name evidence="2" type="ORF">YALI1_C17078g</name>
</gene>
<evidence type="ECO:0000313" key="4">
    <source>
        <dbReference type="Proteomes" id="UP000182444"/>
    </source>
</evidence>
<dbReference type="VEuPathDB" id="FungiDB:YALI0_C12166g"/>
<proteinExistence type="predicted"/>
<protein>
    <submittedName>
        <fullName evidence="2">Uncharacterized protein</fullName>
    </submittedName>
</protein>
<organism evidence="2 4">
    <name type="scientific">Yarrowia lipolytica</name>
    <name type="common">Candida lipolytica</name>
    <dbReference type="NCBI Taxonomy" id="4952"/>
    <lineage>
        <taxon>Eukaryota</taxon>
        <taxon>Fungi</taxon>
        <taxon>Dikarya</taxon>
        <taxon>Ascomycota</taxon>
        <taxon>Saccharomycotina</taxon>
        <taxon>Dipodascomycetes</taxon>
        <taxon>Dipodascales</taxon>
        <taxon>Dipodascales incertae sedis</taxon>
        <taxon>Yarrowia</taxon>
    </lineage>
</organism>
<feature type="region of interest" description="Disordered" evidence="1">
    <location>
        <begin position="50"/>
        <end position="100"/>
    </location>
</feature>
<dbReference type="RefSeq" id="XP_501750.2">
    <property type="nucleotide sequence ID" value="XM_501750.2"/>
</dbReference>
<evidence type="ECO:0000256" key="1">
    <source>
        <dbReference type="SAM" id="MobiDB-lite"/>
    </source>
</evidence>
<accession>A0A1H6PWX5</accession>
<dbReference type="OrthoDB" id="4207123at2759"/>
<feature type="compositionally biased region" description="Low complexity" evidence="1">
    <location>
        <begin position="54"/>
        <end position="79"/>
    </location>
</feature>
<evidence type="ECO:0000313" key="5">
    <source>
        <dbReference type="Proteomes" id="UP000256601"/>
    </source>
</evidence>
<dbReference type="PANTHER" id="PTHR42095:SF1">
    <property type="entry name" value="YALI0C12166P"/>
    <property type="match status" value="1"/>
</dbReference>
<dbReference type="Proteomes" id="UP000256601">
    <property type="component" value="Unassembled WGS sequence"/>
</dbReference>
<dbReference type="EMBL" id="CP017555">
    <property type="protein sequence ID" value="AOW02736.1"/>
    <property type="molecule type" value="Genomic_DNA"/>
</dbReference>
<dbReference type="VEuPathDB" id="FungiDB:YALI1_C17078g"/>
<evidence type="ECO:0000313" key="3">
    <source>
        <dbReference type="EMBL" id="RDW27916.1"/>
    </source>
</evidence>
<reference evidence="3 5" key="2">
    <citation type="submission" date="2018-07" db="EMBL/GenBank/DDBJ databases">
        <title>Draft Genome Assemblies for Five Robust Yarrowia lipolytica Strains Exhibiting High Lipid Production and Pentose Sugar Utilization and Sugar Alcohol Secretion from Undetoxified Lignocellulosic Biomass Hydrolysates.</title>
        <authorList>
            <consortium name="DOE Joint Genome Institute"/>
            <person name="Walker C."/>
            <person name="Ryu S."/>
            <person name="Na H."/>
            <person name="Zane M."/>
            <person name="LaButti K."/>
            <person name="Lipzen A."/>
            <person name="Haridas S."/>
            <person name="Barry K."/>
            <person name="Grigoriev I.V."/>
            <person name="Quarterman J."/>
            <person name="Slininger P."/>
            <person name="Dien B."/>
            <person name="Trinh C.T."/>
        </authorList>
    </citation>
    <scope>NUCLEOTIDE SEQUENCE [LARGE SCALE GENOMIC DNA]</scope>
    <source>
        <strain evidence="3 5">YB392</strain>
    </source>
</reference>
<dbReference type="AlphaFoldDB" id="A0A1H6PWX5"/>
<dbReference type="KEGG" id="yli:2910117"/>
<dbReference type="PANTHER" id="PTHR42095">
    <property type="entry name" value="YALI0C12166P"/>
    <property type="match status" value="1"/>
</dbReference>
<dbReference type="Proteomes" id="UP000182444">
    <property type="component" value="Chromosome 1C"/>
</dbReference>
<reference evidence="2 4" key="1">
    <citation type="journal article" date="2016" name="PLoS ONE">
        <title>Sequence Assembly of Yarrowia lipolytica Strain W29/CLIB89 Shows Transposable Element Diversity.</title>
        <authorList>
            <person name="Magnan C."/>
            <person name="Yu J."/>
            <person name="Chang I."/>
            <person name="Jahn E."/>
            <person name="Kanomata Y."/>
            <person name="Wu J."/>
            <person name="Zeller M."/>
            <person name="Oakes M."/>
            <person name="Baldi P."/>
            <person name="Sandmeyer S."/>
        </authorList>
    </citation>
    <scope>NUCLEOTIDE SEQUENCE [LARGE SCALE GENOMIC DNA]</scope>
    <source>
        <strain evidence="2">CLIB89</strain>
        <strain evidence="4">CLIB89(W29)</strain>
    </source>
</reference>
<evidence type="ECO:0000313" key="2">
    <source>
        <dbReference type="EMBL" id="AOW02736.1"/>
    </source>
</evidence>
<sequence>MPTSRPFISLLFGSFSTSYQRNTTTQTSASTATVTTGPTSQMYKMLDNHSIPEQPQQPTLTQTQPAVQTAQTAQTAQQASGTADLSESPHDKLWIGGRSNDGREKFYRLEPAKRRASFDRISLDQVSI</sequence>
<name>A0A1H6PWX5_YARLL</name>
<dbReference type="EMBL" id="KZ857327">
    <property type="protein sequence ID" value="RDW27916.1"/>
    <property type="molecule type" value="Genomic_DNA"/>
</dbReference>